<name>A0A9Q0PPV9_SALPP</name>
<dbReference type="AlphaFoldDB" id="A0A9Q0PPV9"/>
<organism evidence="1 2">
    <name type="scientific">Salix purpurea</name>
    <name type="common">Purple osier willow</name>
    <dbReference type="NCBI Taxonomy" id="77065"/>
    <lineage>
        <taxon>Eukaryota</taxon>
        <taxon>Viridiplantae</taxon>
        <taxon>Streptophyta</taxon>
        <taxon>Embryophyta</taxon>
        <taxon>Tracheophyta</taxon>
        <taxon>Spermatophyta</taxon>
        <taxon>Magnoliopsida</taxon>
        <taxon>eudicotyledons</taxon>
        <taxon>Gunneridae</taxon>
        <taxon>Pentapetalae</taxon>
        <taxon>rosids</taxon>
        <taxon>fabids</taxon>
        <taxon>Malpighiales</taxon>
        <taxon>Salicaceae</taxon>
        <taxon>Saliceae</taxon>
        <taxon>Salix</taxon>
    </lineage>
</organism>
<accession>A0A9Q0PPV9</accession>
<evidence type="ECO:0000313" key="2">
    <source>
        <dbReference type="Proteomes" id="UP001151532"/>
    </source>
</evidence>
<proteinExistence type="predicted"/>
<reference evidence="1" key="2">
    <citation type="journal article" date="2023" name="Int. J. Mol. Sci.">
        <title>De Novo Assembly and Annotation of 11 Diverse Shrub Willow (Salix) Genomes Reveals Novel Gene Organization in Sex-Linked Regions.</title>
        <authorList>
            <person name="Hyden B."/>
            <person name="Feng K."/>
            <person name="Yates T.B."/>
            <person name="Jawdy S."/>
            <person name="Cereghino C."/>
            <person name="Smart L.B."/>
            <person name="Muchero W."/>
        </authorList>
    </citation>
    <scope>NUCLEOTIDE SEQUENCE</scope>
    <source>
        <tissue evidence="1">Shoot tip</tissue>
    </source>
</reference>
<evidence type="ECO:0000313" key="1">
    <source>
        <dbReference type="EMBL" id="KAJ6692111.1"/>
    </source>
</evidence>
<dbReference type="EMBL" id="JAPFFK010000018">
    <property type="protein sequence ID" value="KAJ6692111.1"/>
    <property type="molecule type" value="Genomic_DNA"/>
</dbReference>
<dbReference type="Proteomes" id="UP001151532">
    <property type="component" value="Chromosome 9"/>
</dbReference>
<comment type="caution">
    <text evidence="1">The sequence shown here is derived from an EMBL/GenBank/DDBJ whole genome shotgun (WGS) entry which is preliminary data.</text>
</comment>
<reference evidence="1" key="1">
    <citation type="submission" date="2022-11" db="EMBL/GenBank/DDBJ databases">
        <authorList>
            <person name="Hyden B.L."/>
            <person name="Feng K."/>
            <person name="Yates T."/>
            <person name="Jawdy S."/>
            <person name="Smart L.B."/>
            <person name="Muchero W."/>
        </authorList>
    </citation>
    <scope>NUCLEOTIDE SEQUENCE</scope>
    <source>
        <tissue evidence="1">Shoot tip</tissue>
    </source>
</reference>
<sequence>MSNCQSLELFRVPDFLCLISLSLVTKSFSNFYRPSSKSSPLQNLPKIWKRNARKLSPACLLKPQICCMDSQDPL</sequence>
<gene>
    <name evidence="1" type="ORF">OIU79_013962</name>
</gene>
<protein>
    <submittedName>
        <fullName evidence="1">Uncharacterized protein</fullName>
    </submittedName>
</protein>
<keyword evidence="2" id="KW-1185">Reference proteome</keyword>